<name>A0AAF0QKV5_SOLVR</name>
<dbReference type="Proteomes" id="UP001234989">
    <property type="component" value="Chromosome 4"/>
</dbReference>
<gene>
    <name evidence="1" type="ORF">MTR67_018541</name>
</gene>
<keyword evidence="2" id="KW-1185">Reference proteome</keyword>
<proteinExistence type="predicted"/>
<organism evidence="1 2">
    <name type="scientific">Solanum verrucosum</name>
    <dbReference type="NCBI Taxonomy" id="315347"/>
    <lineage>
        <taxon>Eukaryota</taxon>
        <taxon>Viridiplantae</taxon>
        <taxon>Streptophyta</taxon>
        <taxon>Embryophyta</taxon>
        <taxon>Tracheophyta</taxon>
        <taxon>Spermatophyta</taxon>
        <taxon>Magnoliopsida</taxon>
        <taxon>eudicotyledons</taxon>
        <taxon>Gunneridae</taxon>
        <taxon>Pentapetalae</taxon>
        <taxon>asterids</taxon>
        <taxon>lamiids</taxon>
        <taxon>Solanales</taxon>
        <taxon>Solanaceae</taxon>
        <taxon>Solanoideae</taxon>
        <taxon>Solaneae</taxon>
        <taxon>Solanum</taxon>
    </lineage>
</organism>
<dbReference type="PANTHER" id="PTHR34536">
    <property type="entry name" value="DENTIN SIALOPHOSPHOPROTEIN-LIKE PROTEIN"/>
    <property type="match status" value="1"/>
</dbReference>
<evidence type="ECO:0000313" key="1">
    <source>
        <dbReference type="EMBL" id="WMV25156.1"/>
    </source>
</evidence>
<dbReference type="EMBL" id="CP133615">
    <property type="protein sequence ID" value="WMV25156.1"/>
    <property type="molecule type" value="Genomic_DNA"/>
</dbReference>
<dbReference type="AlphaFoldDB" id="A0AAF0QKV5"/>
<reference evidence="1" key="1">
    <citation type="submission" date="2023-08" db="EMBL/GenBank/DDBJ databases">
        <title>A de novo genome assembly of Solanum verrucosum Schlechtendal, a Mexican diploid species geographically isolated from the other diploid A-genome species in potato relatives.</title>
        <authorList>
            <person name="Hosaka K."/>
        </authorList>
    </citation>
    <scope>NUCLEOTIDE SEQUENCE</scope>
    <source>
        <tissue evidence="1">Young leaves</tissue>
    </source>
</reference>
<protein>
    <submittedName>
        <fullName evidence="1">Uncharacterized protein</fullName>
    </submittedName>
</protein>
<dbReference type="PANTHER" id="PTHR34536:SF12">
    <property type="entry name" value="BTZ DOMAIN-CONTAINING PROTEIN"/>
    <property type="match status" value="1"/>
</dbReference>
<evidence type="ECO:0000313" key="2">
    <source>
        <dbReference type="Proteomes" id="UP001234989"/>
    </source>
</evidence>
<sequence length="187" mass="21761">MMTCLHHDIHLHFDSPLSGREDVAMMGTQILRRAPIYINPRRCTGEDGFAYVGVRHSVKFNRDFPADISSPFYSHQQSMHDGPDSHFAQGDTKFTAMQRSGFPRMWSKFPVRSHTWSLPPRRLTKGLNGHQDLSQHMSPAMYREVRMRSSSRTSFIEETIASQRRNPPYYIACHLNDMRDLDDVQEY</sequence>
<accession>A0AAF0QKV5</accession>